<dbReference type="InterPro" id="IPR012337">
    <property type="entry name" value="RNaseH-like_sf"/>
</dbReference>
<dbReference type="Gene3D" id="3.30.420.10">
    <property type="entry name" value="Ribonuclease H-like superfamily/Ribonuclease H"/>
    <property type="match status" value="1"/>
</dbReference>
<dbReference type="GO" id="GO:0003676">
    <property type="term" value="F:nucleic acid binding"/>
    <property type="evidence" value="ECO:0007669"/>
    <property type="project" value="InterPro"/>
</dbReference>
<protein>
    <submittedName>
        <fullName evidence="2">Piwi domain-containing protein</fullName>
    </submittedName>
</protein>
<reference evidence="2" key="1">
    <citation type="submission" date="2022-08" db="EMBL/GenBank/DDBJ databases">
        <title>A Global Phylogenomic Analysis of the Shiitake Genus Lentinula.</title>
        <authorList>
            <consortium name="DOE Joint Genome Institute"/>
            <person name="Sierra-Patev S."/>
            <person name="Min B."/>
            <person name="Naranjo-Ortiz M."/>
            <person name="Looney B."/>
            <person name="Konkel Z."/>
            <person name="Slot J.C."/>
            <person name="Sakamoto Y."/>
            <person name="Steenwyk J.L."/>
            <person name="Rokas A."/>
            <person name="Carro J."/>
            <person name="Camarero S."/>
            <person name="Ferreira P."/>
            <person name="Molpeceres G."/>
            <person name="Ruiz-Duenas F.J."/>
            <person name="Serrano A."/>
            <person name="Henrissat B."/>
            <person name="Drula E."/>
            <person name="Hughes K.W."/>
            <person name="Mata J.L."/>
            <person name="Ishikawa N.K."/>
            <person name="Vargas-Isla R."/>
            <person name="Ushijima S."/>
            <person name="Smith C.A."/>
            <person name="Ahrendt S."/>
            <person name="Andreopoulos W."/>
            <person name="He G."/>
            <person name="Labutti K."/>
            <person name="Lipzen A."/>
            <person name="Ng V."/>
            <person name="Riley R."/>
            <person name="Sandor L."/>
            <person name="Barry K."/>
            <person name="Martinez A.T."/>
            <person name="Xiao Y."/>
            <person name="Gibbons J.G."/>
            <person name="Terashima K."/>
            <person name="Grigoriev I.V."/>
            <person name="Hibbett D.S."/>
        </authorList>
    </citation>
    <scope>NUCLEOTIDE SEQUENCE</scope>
    <source>
        <strain evidence="2">JLM2183</strain>
    </source>
</reference>
<dbReference type="CDD" id="cd04657">
    <property type="entry name" value="Piwi_ago-like"/>
    <property type="match status" value="1"/>
</dbReference>
<dbReference type="InterPro" id="IPR032472">
    <property type="entry name" value="ArgoL2"/>
</dbReference>
<gene>
    <name evidence="2" type="ORF">J3R30DRAFT_3514246</name>
</gene>
<dbReference type="InterPro" id="IPR036085">
    <property type="entry name" value="PAZ_dom_sf"/>
</dbReference>
<dbReference type="Gene3D" id="2.170.260.10">
    <property type="entry name" value="paz domain"/>
    <property type="match status" value="1"/>
</dbReference>
<accession>A0A9W9A412</accession>
<dbReference type="AlphaFoldDB" id="A0A9W9A412"/>
<comment type="caution">
    <text evidence="2">The sequence shown here is derived from an EMBL/GenBank/DDBJ whole genome shotgun (WGS) entry which is preliminary data.</text>
</comment>
<dbReference type="OrthoDB" id="10252740at2759"/>
<dbReference type="PANTHER" id="PTHR22891">
    <property type="entry name" value="EUKARYOTIC TRANSLATION INITIATION FACTOR 2C"/>
    <property type="match status" value="1"/>
</dbReference>
<dbReference type="Pfam" id="PF02171">
    <property type="entry name" value="Piwi"/>
    <property type="match status" value="1"/>
</dbReference>
<dbReference type="EMBL" id="JAOTPV010000018">
    <property type="protein sequence ID" value="KAJ4473038.1"/>
    <property type="molecule type" value="Genomic_DNA"/>
</dbReference>
<keyword evidence="3" id="KW-1185">Reference proteome</keyword>
<dbReference type="SUPFAM" id="SSF101690">
    <property type="entry name" value="PAZ domain"/>
    <property type="match status" value="1"/>
</dbReference>
<dbReference type="PROSITE" id="PS50822">
    <property type="entry name" value="PIWI"/>
    <property type="match status" value="1"/>
</dbReference>
<dbReference type="Proteomes" id="UP001150266">
    <property type="component" value="Unassembled WGS sequence"/>
</dbReference>
<evidence type="ECO:0000313" key="2">
    <source>
        <dbReference type="EMBL" id="KAJ4473038.1"/>
    </source>
</evidence>
<dbReference type="SMART" id="SM00950">
    <property type="entry name" value="Piwi"/>
    <property type="match status" value="1"/>
</dbReference>
<dbReference type="InterPro" id="IPR003165">
    <property type="entry name" value="Piwi"/>
</dbReference>
<dbReference type="InterPro" id="IPR032474">
    <property type="entry name" value="Argonaute_N"/>
</dbReference>
<name>A0A9W9A412_9AGAR</name>
<organism evidence="2 3">
    <name type="scientific">Lentinula aciculospora</name>
    <dbReference type="NCBI Taxonomy" id="153920"/>
    <lineage>
        <taxon>Eukaryota</taxon>
        <taxon>Fungi</taxon>
        <taxon>Dikarya</taxon>
        <taxon>Basidiomycota</taxon>
        <taxon>Agaricomycotina</taxon>
        <taxon>Agaricomycetes</taxon>
        <taxon>Agaricomycetidae</taxon>
        <taxon>Agaricales</taxon>
        <taxon>Marasmiineae</taxon>
        <taxon>Omphalotaceae</taxon>
        <taxon>Lentinula</taxon>
    </lineage>
</organism>
<dbReference type="SUPFAM" id="SSF53098">
    <property type="entry name" value="Ribonuclease H-like"/>
    <property type="match status" value="1"/>
</dbReference>
<dbReference type="Pfam" id="PF16486">
    <property type="entry name" value="ArgoN"/>
    <property type="match status" value="1"/>
</dbReference>
<evidence type="ECO:0000259" key="1">
    <source>
        <dbReference type="PROSITE" id="PS50822"/>
    </source>
</evidence>
<evidence type="ECO:0000313" key="3">
    <source>
        <dbReference type="Proteomes" id="UP001150266"/>
    </source>
</evidence>
<proteinExistence type="predicted"/>
<dbReference type="InterPro" id="IPR045246">
    <property type="entry name" value="Piwi_ago-like"/>
</dbReference>
<dbReference type="InterPro" id="IPR036397">
    <property type="entry name" value="RNaseH_sf"/>
</dbReference>
<feature type="domain" description="Piwi" evidence="1">
    <location>
        <begin position="519"/>
        <end position="832"/>
    </location>
</feature>
<dbReference type="Gene3D" id="3.40.50.2300">
    <property type="match status" value="1"/>
</dbReference>
<dbReference type="Pfam" id="PF16488">
    <property type="entry name" value="ArgoL2"/>
    <property type="match status" value="1"/>
</dbReference>
<sequence>MNPRYGTEGHRIDVDVNAFTLSWAPRSVVMHYDGISIKPNFNGPSGKDIVIGREKGNEILQRLQVNIRPELFPKPGAFDGKKNLYAFRAFNFTSERFEVPWDKEQIQGRKPKTVTVQIVLVRRVDISLLRRVLSGNEQGNPNSIGPGTDVASSLNMLQAFLLAAPKIANGNLHKGKSVYVQWHKGYQQSSDQKKIDDRMRPLRLVDGFNQSARLTMGRIIVNINLSVGVILQEMPLEALCATFLHCNNLRQLIQLCSASGGEFDKLRHFLRDVKVSIRIPGKPSNSKGRRAIRNLIRDVGSHSFDRNGVPATIQEYFLSTHGVRIPPQSIGVVIGNHEIFPISACVVPEQLYKSKLDPDHVREVLSFVPKNPRERLQRIKAGWQNLEYDNSEFLKGADITVQPNALTISGRILPAPQILYKGTAAGPYKLTLTKPGTWDVMKKTFWSAARLSFVLVLNLTGRRHNDEMTSFMDHLFRNLSDRGIAVPKTSLIIDDSGADPSSLIRREAERHEARPAGLLVFAFLPESAAELYANVKRAGDIQLGVPTQCIRWSSKLIQNVRNNRVDQYLNNLALKINARCGGVNHVPSSIAMNYLAEVPTMVIGADVSHPSPGSTAPSFASLVSSRDQQCSKYSAQMKIQPSRQEIIESLDNMMIKAIKIFRSDSDDSKNPKYRLRRIFFFRDGVSEGEFETVRERELNALKRLLVNLYGQDRPKITFIVVGKRHHFRFFPKSGGDADASGNCPSGFVVDQGIEHPVYSDFYLQSQPGLKGTSIPAHYTVIEDENLGGNGDHLQSLAYALCHTYQRCTRSVKLPAPVYYADLVCQRAKFHFQPRFANQLDGFSDAATDDTPESLSQDFRNLHQNLDKTMHFM</sequence>